<dbReference type="EMBL" id="SRLO01000440">
    <property type="protein sequence ID" value="TNN55963.1"/>
    <property type="molecule type" value="Genomic_DNA"/>
</dbReference>
<dbReference type="AlphaFoldDB" id="A0A4Z2GT38"/>
<sequence length="227" mass="25042">MAKAFNLSYNRETRLERKSRPLLARRHNSPEDKPDLVPLLSPALPSAPMTDFMGKPCNWPWSSKVALGIVVVRVGAKPSAQRVVCLAQGHLNKEATPGQRAHTGLKRRYPADVFSELNKLNVSLQVSSSLNLYDKPSCGEGPLHGGEFTCFPQLEDVLSNEDEDRAPVKLVTVGHFTNFHSHGGYISRAGSGEKPIYSVRSKWKQATCHLSGNGKRSWTCHLTVASR</sequence>
<proteinExistence type="predicted"/>
<reference evidence="1 2" key="1">
    <citation type="submission" date="2019-03" db="EMBL/GenBank/DDBJ databases">
        <title>First draft genome of Liparis tanakae, snailfish: a comprehensive survey of snailfish specific genes.</title>
        <authorList>
            <person name="Kim W."/>
            <person name="Song I."/>
            <person name="Jeong J.-H."/>
            <person name="Kim D."/>
            <person name="Kim S."/>
            <person name="Ryu S."/>
            <person name="Song J.Y."/>
            <person name="Lee S.K."/>
        </authorList>
    </citation>
    <scope>NUCLEOTIDE SEQUENCE [LARGE SCALE GENOMIC DNA]</scope>
    <source>
        <tissue evidence="1">Muscle</tissue>
    </source>
</reference>
<dbReference type="Proteomes" id="UP000314294">
    <property type="component" value="Unassembled WGS sequence"/>
</dbReference>
<name>A0A4Z2GT38_9TELE</name>
<accession>A0A4Z2GT38</accession>
<keyword evidence="2" id="KW-1185">Reference proteome</keyword>
<evidence type="ECO:0000313" key="1">
    <source>
        <dbReference type="EMBL" id="TNN55963.1"/>
    </source>
</evidence>
<comment type="caution">
    <text evidence="1">The sequence shown here is derived from an EMBL/GenBank/DDBJ whole genome shotgun (WGS) entry which is preliminary data.</text>
</comment>
<gene>
    <name evidence="1" type="ORF">EYF80_033798</name>
</gene>
<evidence type="ECO:0000313" key="2">
    <source>
        <dbReference type="Proteomes" id="UP000314294"/>
    </source>
</evidence>
<organism evidence="1 2">
    <name type="scientific">Liparis tanakae</name>
    <name type="common">Tanaka's snailfish</name>
    <dbReference type="NCBI Taxonomy" id="230148"/>
    <lineage>
        <taxon>Eukaryota</taxon>
        <taxon>Metazoa</taxon>
        <taxon>Chordata</taxon>
        <taxon>Craniata</taxon>
        <taxon>Vertebrata</taxon>
        <taxon>Euteleostomi</taxon>
        <taxon>Actinopterygii</taxon>
        <taxon>Neopterygii</taxon>
        <taxon>Teleostei</taxon>
        <taxon>Neoteleostei</taxon>
        <taxon>Acanthomorphata</taxon>
        <taxon>Eupercaria</taxon>
        <taxon>Perciformes</taxon>
        <taxon>Cottioidei</taxon>
        <taxon>Cottales</taxon>
        <taxon>Liparidae</taxon>
        <taxon>Liparis</taxon>
    </lineage>
</organism>
<protein>
    <submittedName>
        <fullName evidence="1">Uncharacterized protein</fullName>
    </submittedName>
</protein>